<dbReference type="EMBL" id="JRYR02000001">
    <property type="protein sequence ID" value="OHX66273.1"/>
    <property type="molecule type" value="Genomic_DNA"/>
</dbReference>
<dbReference type="AlphaFoldDB" id="A0A1S1YZB4"/>
<dbReference type="InterPro" id="IPR018530">
    <property type="entry name" value="SiaC"/>
</dbReference>
<name>A0A1S1YZB4_FLAPC</name>
<reference evidence="2 3" key="1">
    <citation type="journal article" date="2012" name="Int. J. Syst. Evol. Microbiol.">
        <title>Flammeovirga pacifica sp. nov., isolated from deep-sea sediment.</title>
        <authorList>
            <person name="Xu H."/>
            <person name="Fu Y."/>
            <person name="Yang N."/>
            <person name="Ding Z."/>
            <person name="Lai Q."/>
            <person name="Zeng R."/>
        </authorList>
    </citation>
    <scope>NUCLEOTIDE SEQUENCE [LARGE SCALE GENOMIC DNA]</scope>
    <source>
        <strain evidence="3">DSM 24597 / LMG 26175 / WPAGA1</strain>
    </source>
</reference>
<dbReference type="STRING" id="915059.NH26_07855"/>
<proteinExistence type="predicted"/>
<keyword evidence="3" id="KW-1185">Reference proteome</keyword>
<feature type="domain" description="SiaC family regulatory phosphoprotein" evidence="1">
    <location>
        <begin position="6"/>
        <end position="125"/>
    </location>
</feature>
<dbReference type="Pfam" id="PF09345">
    <property type="entry name" value="SiaC"/>
    <property type="match status" value="1"/>
</dbReference>
<dbReference type="OrthoDB" id="5297629at2"/>
<protein>
    <recommendedName>
        <fullName evidence="1">SiaC family regulatory phosphoprotein domain-containing protein</fullName>
    </recommendedName>
</protein>
<dbReference type="RefSeq" id="WP_044225043.1">
    <property type="nucleotide sequence ID" value="NZ_JRYR02000001.1"/>
</dbReference>
<comment type="caution">
    <text evidence="2">The sequence shown here is derived from an EMBL/GenBank/DDBJ whole genome shotgun (WGS) entry which is preliminary data.</text>
</comment>
<evidence type="ECO:0000313" key="2">
    <source>
        <dbReference type="EMBL" id="OHX66273.1"/>
    </source>
</evidence>
<accession>A0A1S1YZB4</accession>
<evidence type="ECO:0000259" key="1">
    <source>
        <dbReference type="Pfam" id="PF09345"/>
    </source>
</evidence>
<dbReference type="Proteomes" id="UP000179797">
    <property type="component" value="Unassembled WGS sequence"/>
</dbReference>
<sequence>MENFHIDGSTYIPRIDFNAQTGVLELEGESYHEYTTEFFGPIFSWLEDYLEEGSKTITLNFKMSYFNTSSSRRFLEILTMLEDYQNDKEGKITVNWYYEENDVDMLESGEEYADDVELNFNLLPY</sequence>
<evidence type="ECO:0000313" key="3">
    <source>
        <dbReference type="Proteomes" id="UP000179797"/>
    </source>
</evidence>
<gene>
    <name evidence="2" type="ORF">NH26_07855</name>
</gene>
<organism evidence="2 3">
    <name type="scientific">Flammeovirga pacifica</name>
    <dbReference type="NCBI Taxonomy" id="915059"/>
    <lineage>
        <taxon>Bacteria</taxon>
        <taxon>Pseudomonadati</taxon>
        <taxon>Bacteroidota</taxon>
        <taxon>Cytophagia</taxon>
        <taxon>Cytophagales</taxon>
        <taxon>Flammeovirgaceae</taxon>
        <taxon>Flammeovirga</taxon>
    </lineage>
</organism>